<keyword evidence="4" id="KW-1185">Reference proteome</keyword>
<dbReference type="InterPro" id="IPR013097">
    <property type="entry name" value="Dabb"/>
</dbReference>
<dbReference type="PANTHER" id="PTHR33178">
    <property type="match status" value="1"/>
</dbReference>
<evidence type="ECO:0000313" key="3">
    <source>
        <dbReference type="EMBL" id="MDO7906948.1"/>
    </source>
</evidence>
<sequence>MYEHLVIFKFNQQITPEKQQALQDQLLSFRGQIPGIIDMSAGVNVTEEVQNIRGFTLGLRVTFEDLDSLRAYGPHPLHQAFVASLDGVLEEVVVVDYPTL</sequence>
<dbReference type="InterPro" id="IPR011008">
    <property type="entry name" value="Dimeric_a/b-barrel"/>
</dbReference>
<dbReference type="Pfam" id="PF07876">
    <property type="entry name" value="Dabb"/>
    <property type="match status" value="1"/>
</dbReference>
<proteinExistence type="predicted"/>
<feature type="domain" description="Stress-response A/B barrel" evidence="2">
    <location>
        <begin position="2"/>
        <end position="97"/>
    </location>
</feature>
<dbReference type="EMBL" id="JAUQTB010000005">
    <property type="protein sequence ID" value="MDO7906948.1"/>
    <property type="molecule type" value="Genomic_DNA"/>
</dbReference>
<organism evidence="3 4">
    <name type="scientific">Paenibacillus lacisoli</name>
    <dbReference type="NCBI Taxonomy" id="3064525"/>
    <lineage>
        <taxon>Bacteria</taxon>
        <taxon>Bacillati</taxon>
        <taxon>Bacillota</taxon>
        <taxon>Bacilli</taxon>
        <taxon>Bacillales</taxon>
        <taxon>Paenibacillaceae</taxon>
        <taxon>Paenibacillus</taxon>
    </lineage>
</organism>
<accession>A0ABT9CCF9</accession>
<comment type="subunit">
    <text evidence="1">Homodimer.</text>
</comment>
<dbReference type="InterPro" id="IPR044662">
    <property type="entry name" value="HS1/DABB1-like"/>
</dbReference>
<protein>
    <submittedName>
        <fullName evidence="3">Dabb family protein</fullName>
    </submittedName>
</protein>
<reference evidence="3 4" key="1">
    <citation type="submission" date="2023-07" db="EMBL/GenBank/DDBJ databases">
        <title>Paenibacillus sp. JX-17 nov. isolated from soil.</title>
        <authorList>
            <person name="Wan Y."/>
            <person name="Liu B."/>
        </authorList>
    </citation>
    <scope>NUCLEOTIDE SEQUENCE [LARGE SCALE GENOMIC DNA]</scope>
    <source>
        <strain evidence="3 4">JX-17</strain>
    </source>
</reference>
<evidence type="ECO:0000256" key="1">
    <source>
        <dbReference type="ARBA" id="ARBA00011738"/>
    </source>
</evidence>
<name>A0ABT9CCF9_9BACL</name>
<dbReference type="Proteomes" id="UP001240171">
    <property type="component" value="Unassembled WGS sequence"/>
</dbReference>
<comment type="caution">
    <text evidence="3">The sequence shown here is derived from an EMBL/GenBank/DDBJ whole genome shotgun (WGS) entry which is preliminary data.</text>
</comment>
<dbReference type="SMART" id="SM00886">
    <property type="entry name" value="Dabb"/>
    <property type="match status" value="1"/>
</dbReference>
<gene>
    <name evidence="3" type="ORF">Q5741_11030</name>
</gene>
<dbReference type="PANTHER" id="PTHR33178:SF10">
    <property type="entry name" value="STRESS-RESPONSE A_B BARREL DOMAIN-CONTAINING PROTEIN"/>
    <property type="match status" value="1"/>
</dbReference>
<evidence type="ECO:0000313" key="4">
    <source>
        <dbReference type="Proteomes" id="UP001240171"/>
    </source>
</evidence>
<dbReference type="RefSeq" id="WP_305024150.1">
    <property type="nucleotide sequence ID" value="NZ_JAUQTB010000005.1"/>
</dbReference>
<dbReference type="SUPFAM" id="SSF54909">
    <property type="entry name" value="Dimeric alpha+beta barrel"/>
    <property type="match status" value="1"/>
</dbReference>
<dbReference type="PROSITE" id="PS51502">
    <property type="entry name" value="S_R_A_B_BARREL"/>
    <property type="match status" value="1"/>
</dbReference>
<dbReference type="Gene3D" id="3.30.70.100">
    <property type="match status" value="1"/>
</dbReference>
<evidence type="ECO:0000259" key="2">
    <source>
        <dbReference type="PROSITE" id="PS51502"/>
    </source>
</evidence>